<evidence type="ECO:0000313" key="3">
    <source>
        <dbReference type="Proteomes" id="UP000553776"/>
    </source>
</evidence>
<dbReference type="Gene3D" id="1.10.510.10">
    <property type="entry name" value="Transferase(Phosphotransferase) domain 1"/>
    <property type="match status" value="1"/>
</dbReference>
<evidence type="ECO:0000259" key="1">
    <source>
        <dbReference type="PROSITE" id="PS50011"/>
    </source>
</evidence>
<keyword evidence="2" id="KW-0723">Serine/threonine-protein kinase</keyword>
<sequence length="292" mass="33361">MIKYTIGEVAFHLREPHDLEWLTSLGRVCRAFDQQDSGNIAFGVEKEGRRLFVKYAGARTMDYMGDPRDAVSRLEEAIPLYSVLEHPRLIRLIDHFRTAGGGYAAVFEWFEGECLHSHWSFAGAAKYSHPDSPFYRYRQLSLERRLRSLDAVFSFHVHVESQGYVAVDFYDGSILYDFANQETKICDIDFYRKAPSVNDMGESFWGAARSKAPEEFELGAPIDARTNVFTMGAIAFGLLGGETDRSFSKWEAGRPLYEVALRAVSLDRDSRFDSVRTFKACWDEARSRSRIP</sequence>
<feature type="domain" description="Protein kinase" evidence="1">
    <location>
        <begin position="14"/>
        <end position="292"/>
    </location>
</feature>
<dbReference type="SUPFAM" id="SSF56112">
    <property type="entry name" value="Protein kinase-like (PK-like)"/>
    <property type="match status" value="1"/>
</dbReference>
<dbReference type="AlphaFoldDB" id="A0A841TWR8"/>
<keyword evidence="3" id="KW-1185">Reference proteome</keyword>
<dbReference type="RefSeq" id="WP_185134433.1">
    <property type="nucleotide sequence ID" value="NZ_JACJVR010000009.1"/>
</dbReference>
<name>A0A841TWR8_9BACL</name>
<reference evidence="2 3" key="1">
    <citation type="submission" date="2020-08" db="EMBL/GenBank/DDBJ databases">
        <title>Cohnella phylogeny.</title>
        <authorList>
            <person name="Dunlap C."/>
        </authorList>
    </citation>
    <scope>NUCLEOTIDE SEQUENCE [LARGE SCALE GENOMIC DNA]</scope>
    <source>
        <strain evidence="2 3">DSM 25239</strain>
    </source>
</reference>
<evidence type="ECO:0000313" key="2">
    <source>
        <dbReference type="EMBL" id="MBB6690401.1"/>
    </source>
</evidence>
<dbReference type="InterPro" id="IPR011009">
    <property type="entry name" value="Kinase-like_dom_sf"/>
</dbReference>
<dbReference type="InterPro" id="IPR000719">
    <property type="entry name" value="Prot_kinase_dom"/>
</dbReference>
<dbReference type="GO" id="GO:0004674">
    <property type="term" value="F:protein serine/threonine kinase activity"/>
    <property type="evidence" value="ECO:0007669"/>
    <property type="project" value="UniProtKB-KW"/>
</dbReference>
<dbReference type="PROSITE" id="PS50011">
    <property type="entry name" value="PROTEIN_KINASE_DOM"/>
    <property type="match status" value="1"/>
</dbReference>
<accession>A0A841TWR8</accession>
<comment type="caution">
    <text evidence="2">The sequence shown here is derived from an EMBL/GenBank/DDBJ whole genome shotgun (WGS) entry which is preliminary data.</text>
</comment>
<organism evidence="2 3">
    <name type="scientific">Cohnella xylanilytica</name>
    <dbReference type="NCBI Taxonomy" id="557555"/>
    <lineage>
        <taxon>Bacteria</taxon>
        <taxon>Bacillati</taxon>
        <taxon>Bacillota</taxon>
        <taxon>Bacilli</taxon>
        <taxon>Bacillales</taxon>
        <taxon>Paenibacillaceae</taxon>
        <taxon>Cohnella</taxon>
    </lineage>
</organism>
<gene>
    <name evidence="2" type="ORF">H7B90_03205</name>
</gene>
<dbReference type="EMBL" id="JACJVR010000009">
    <property type="protein sequence ID" value="MBB6690401.1"/>
    <property type="molecule type" value="Genomic_DNA"/>
</dbReference>
<dbReference type="GO" id="GO:0005524">
    <property type="term" value="F:ATP binding"/>
    <property type="evidence" value="ECO:0007669"/>
    <property type="project" value="InterPro"/>
</dbReference>
<keyword evidence="2" id="KW-0808">Transferase</keyword>
<protein>
    <submittedName>
        <fullName evidence="2">Serine/threonine protein kinase</fullName>
    </submittedName>
</protein>
<proteinExistence type="predicted"/>
<dbReference type="Proteomes" id="UP000553776">
    <property type="component" value="Unassembled WGS sequence"/>
</dbReference>
<keyword evidence="2" id="KW-0418">Kinase</keyword>